<evidence type="ECO:0000256" key="1">
    <source>
        <dbReference type="ARBA" id="ARBA00010203"/>
    </source>
</evidence>
<dbReference type="GO" id="GO:0009307">
    <property type="term" value="P:DNA restriction-modification system"/>
    <property type="evidence" value="ECO:0007669"/>
    <property type="project" value="UniProtKB-KW"/>
</dbReference>
<accession>Q0QZG6</accession>
<dbReference type="EC" id="2.1.1.113" evidence="2"/>
<evidence type="ECO:0000259" key="9">
    <source>
        <dbReference type="Pfam" id="PF01555"/>
    </source>
</evidence>
<dbReference type="InterPro" id="IPR029063">
    <property type="entry name" value="SAM-dependent_MTases_sf"/>
</dbReference>
<dbReference type="Proteomes" id="UP000000909">
    <property type="component" value="Segment"/>
</dbReference>
<comment type="similarity">
    <text evidence="1">Belongs to the N(4)/N(6)-methyltransferase family. N(4) subfamily.</text>
</comment>
<dbReference type="GO" id="GO:0015667">
    <property type="term" value="F:site-specific DNA-methyltransferase (cytosine-N4-specific) activity"/>
    <property type="evidence" value="ECO:0007669"/>
    <property type="project" value="UniProtKB-EC"/>
</dbReference>
<dbReference type="InterPro" id="IPR002941">
    <property type="entry name" value="DNA_methylase_N4/N6"/>
</dbReference>
<reference evidence="10 11" key="1">
    <citation type="journal article" date="2007" name="Environ. Microbiol.">
        <title>Genomic and structural analysis of Syn9, a cyanophage infecting marine Prochlorococcus and Synechococcus.</title>
        <authorList>
            <person name="Weigele P.R."/>
            <person name="Pope W.H."/>
            <person name="Pedulla M.L."/>
            <person name="Houtz J.M."/>
            <person name="Smith A.L."/>
            <person name="Conway J.F."/>
            <person name="King J."/>
            <person name="Hatfull G.F."/>
            <person name="Lawrence J.G."/>
            <person name="Hendrix R.W."/>
        </authorList>
    </citation>
    <scope>NUCLEOTIDE SEQUENCE</scope>
</reference>
<name>Q0QZG6_BPSYS</name>
<evidence type="ECO:0000256" key="5">
    <source>
        <dbReference type="ARBA" id="ARBA00022691"/>
    </source>
</evidence>
<evidence type="ECO:0000256" key="6">
    <source>
        <dbReference type="ARBA" id="ARBA00022747"/>
    </source>
</evidence>
<comment type="catalytic activity">
    <reaction evidence="8">
        <text>a 2'-deoxycytidine in DNA + S-adenosyl-L-methionine = an N(4)-methyl-2'-deoxycytidine in DNA + S-adenosyl-L-homocysteine + H(+)</text>
        <dbReference type="Rhea" id="RHEA:16857"/>
        <dbReference type="Rhea" id="RHEA-COMP:11369"/>
        <dbReference type="Rhea" id="RHEA-COMP:13674"/>
        <dbReference type="ChEBI" id="CHEBI:15378"/>
        <dbReference type="ChEBI" id="CHEBI:57856"/>
        <dbReference type="ChEBI" id="CHEBI:59789"/>
        <dbReference type="ChEBI" id="CHEBI:85452"/>
        <dbReference type="ChEBI" id="CHEBI:137933"/>
        <dbReference type="EC" id="2.1.1.113"/>
    </reaction>
</comment>
<dbReference type="PANTHER" id="PTHR13370">
    <property type="entry name" value="RNA METHYLASE-RELATED"/>
    <property type="match status" value="1"/>
</dbReference>
<evidence type="ECO:0000256" key="3">
    <source>
        <dbReference type="ARBA" id="ARBA00022603"/>
    </source>
</evidence>
<evidence type="ECO:0000256" key="7">
    <source>
        <dbReference type="ARBA" id="ARBA00023125"/>
    </source>
</evidence>
<dbReference type="GO" id="GO:0008170">
    <property type="term" value="F:N-methyltransferase activity"/>
    <property type="evidence" value="ECO:0007669"/>
    <property type="project" value="InterPro"/>
</dbReference>
<dbReference type="KEGG" id="vg:4239156"/>
<dbReference type="PRINTS" id="PR00508">
    <property type="entry name" value="S21N4MTFRASE"/>
</dbReference>
<dbReference type="PANTHER" id="PTHR13370:SF3">
    <property type="entry name" value="TRNA (GUANINE(10)-N2)-METHYLTRANSFERASE HOMOLOG"/>
    <property type="match status" value="1"/>
</dbReference>
<dbReference type="EMBL" id="DQ149023">
    <property type="protein sequence ID" value="ABA47031.1"/>
    <property type="molecule type" value="Genomic_DNA"/>
</dbReference>
<dbReference type="RefSeq" id="YP_717729.1">
    <property type="nucleotide sequence ID" value="NC_008296.2"/>
</dbReference>
<evidence type="ECO:0000313" key="11">
    <source>
        <dbReference type="Proteomes" id="UP000000909"/>
    </source>
</evidence>
<keyword evidence="6" id="KW-0680">Restriction system</keyword>
<dbReference type="REBASE" id="14408">
    <property type="entry name" value="M.PspPhiSyn9ORFAP"/>
</dbReference>
<dbReference type="SUPFAM" id="SSF53335">
    <property type="entry name" value="S-adenosyl-L-methionine-dependent methyltransferases"/>
    <property type="match status" value="1"/>
</dbReference>
<proteinExistence type="inferred from homology"/>
<evidence type="ECO:0000256" key="2">
    <source>
        <dbReference type="ARBA" id="ARBA00012185"/>
    </source>
</evidence>
<dbReference type="Pfam" id="PF01555">
    <property type="entry name" value="N6_N4_Mtase"/>
    <property type="match status" value="1"/>
</dbReference>
<organismHost>
    <name type="scientific">Synechococcus</name>
    <dbReference type="NCBI Taxonomy" id="1129"/>
</organismHost>
<dbReference type="GeneID" id="4239156"/>
<dbReference type="GO" id="GO:0032259">
    <property type="term" value="P:methylation"/>
    <property type="evidence" value="ECO:0007669"/>
    <property type="project" value="UniProtKB-KW"/>
</dbReference>
<sequence>MLDINTTHLMSCVDGMQQMDAESVDLCITSPPYDDLRTYNDSSKWDFNVFKDVAAGLARVLKPGGIIMWNVNDATVKGSETGSSFRQCLHFMDAHGFRLHDTMIYEKTGTAFASGPKSVRYTQIFEYCFILSKGKPKTINLIQDKKNKWAGYTSFGNAVTRKKDGTFNDPGKKSNAIREWGVRTNIWKIKNSGGFGQSSKASYKHPATMPEELARGHIQTWSNKGDLIIDPFMGAGTTAQMCIEEGRNFIGFEIDPTYHEMCLDRAKESTPHLLTSLVPVE</sequence>
<dbReference type="Gene3D" id="3.40.50.150">
    <property type="entry name" value="Vaccinia Virus protein VP39"/>
    <property type="match status" value="1"/>
</dbReference>
<protein>
    <recommendedName>
        <fullName evidence="2">site-specific DNA-methyltransferase (cytosine-N(4)-specific)</fullName>
        <ecNumber evidence="2">2.1.1.113</ecNumber>
    </recommendedName>
</protein>
<dbReference type="GO" id="GO:0003677">
    <property type="term" value="F:DNA binding"/>
    <property type="evidence" value="ECO:0007669"/>
    <property type="project" value="UniProtKB-KW"/>
</dbReference>
<dbReference type="InterPro" id="IPR001091">
    <property type="entry name" value="RM_Methyltransferase"/>
</dbReference>
<feature type="domain" description="DNA methylase N-4/N-6" evidence="9">
    <location>
        <begin position="24"/>
        <end position="261"/>
    </location>
</feature>
<dbReference type="InterPro" id="IPR017985">
    <property type="entry name" value="MeTrfase_CN4_CS"/>
</dbReference>
<keyword evidence="4 10" id="KW-0808">Transferase</keyword>
<organism evidence="10 11">
    <name type="scientific">Synechococcus phage syn9</name>
    <dbReference type="NCBI Taxonomy" id="382359"/>
    <lineage>
        <taxon>Viruses</taxon>
        <taxon>Duplodnaviria</taxon>
        <taxon>Heunggongvirae</taxon>
        <taxon>Uroviricota</taxon>
        <taxon>Caudoviricetes</taxon>
        <taxon>Pantevenvirales</taxon>
        <taxon>Kyanoviridae</taxon>
        <taxon>Ormenosvirus</taxon>
        <taxon>Ormenosvirus syn9</taxon>
    </lineage>
</organism>
<dbReference type="OrthoDB" id="3832at10239"/>
<keyword evidence="3" id="KW-0489">Methyltransferase</keyword>
<keyword evidence="5" id="KW-0949">S-adenosyl-L-methionine</keyword>
<evidence type="ECO:0000256" key="4">
    <source>
        <dbReference type="ARBA" id="ARBA00022679"/>
    </source>
</evidence>
<keyword evidence="7" id="KW-0238">DNA-binding</keyword>
<dbReference type="PROSITE" id="PS00093">
    <property type="entry name" value="N4_MTASE"/>
    <property type="match status" value="1"/>
</dbReference>
<evidence type="ECO:0000256" key="8">
    <source>
        <dbReference type="ARBA" id="ARBA00049120"/>
    </source>
</evidence>
<keyword evidence="11" id="KW-1185">Reference proteome</keyword>
<evidence type="ECO:0000313" key="10">
    <source>
        <dbReference type="EMBL" id="ABA47031.1"/>
    </source>
</evidence>